<evidence type="ECO:0000259" key="2">
    <source>
        <dbReference type="Pfam" id="PF03050"/>
    </source>
</evidence>
<keyword evidence="4" id="KW-1185">Reference proteome</keyword>
<protein>
    <submittedName>
        <fullName evidence="3">Transposase IS66</fullName>
    </submittedName>
</protein>
<dbReference type="HOGENOM" id="CLU_023034_1_2_9"/>
<evidence type="ECO:0000313" key="4">
    <source>
        <dbReference type="Proteomes" id="UP000002217"/>
    </source>
</evidence>
<proteinExistence type="predicted"/>
<dbReference type="KEGG" id="dae:Dtox_2244"/>
<dbReference type="PANTHER" id="PTHR33678">
    <property type="entry name" value="BLL1576 PROTEIN"/>
    <property type="match status" value="1"/>
</dbReference>
<name>C8VZT0_DESAS</name>
<dbReference type="PANTHER" id="PTHR33678:SF2">
    <property type="match status" value="1"/>
</dbReference>
<dbReference type="Pfam" id="PF03050">
    <property type="entry name" value="DDE_Tnp_IS66"/>
    <property type="match status" value="1"/>
</dbReference>
<dbReference type="NCBIfam" id="NF033517">
    <property type="entry name" value="transpos_IS66"/>
    <property type="match status" value="1"/>
</dbReference>
<dbReference type="AlphaFoldDB" id="C8VZT0"/>
<gene>
    <name evidence="3" type="ordered locus">Dtox_2244</name>
</gene>
<dbReference type="EMBL" id="CP001720">
    <property type="protein sequence ID" value="ACV63058.1"/>
    <property type="molecule type" value="Genomic_DNA"/>
</dbReference>
<reference evidence="3 4" key="1">
    <citation type="journal article" date="2009" name="Stand. Genomic Sci.">
        <title>Complete genome sequence of Desulfotomaculum acetoxidans type strain (5575).</title>
        <authorList>
            <person name="Spring S."/>
            <person name="Lapidus A."/>
            <person name="Schroder M."/>
            <person name="Gleim D."/>
            <person name="Sims D."/>
            <person name="Meincke L."/>
            <person name="Glavina Del Rio T."/>
            <person name="Tice H."/>
            <person name="Copeland A."/>
            <person name="Cheng J.F."/>
            <person name="Lucas S."/>
            <person name="Chen F."/>
            <person name="Nolan M."/>
            <person name="Bruce D."/>
            <person name="Goodwin L."/>
            <person name="Pitluck S."/>
            <person name="Ivanova N."/>
            <person name="Mavromatis K."/>
            <person name="Mikhailova N."/>
            <person name="Pati A."/>
            <person name="Chen A."/>
            <person name="Palaniappan K."/>
            <person name="Land M."/>
            <person name="Hauser L."/>
            <person name="Chang Y.J."/>
            <person name="Jeffries C.D."/>
            <person name="Chain P."/>
            <person name="Saunders E."/>
            <person name="Brettin T."/>
            <person name="Detter J.C."/>
            <person name="Goker M."/>
            <person name="Bristow J."/>
            <person name="Eisen J.A."/>
            <person name="Markowitz V."/>
            <person name="Hugenholtz P."/>
            <person name="Kyrpides N.C."/>
            <person name="Klenk H.P."/>
            <person name="Han C."/>
        </authorList>
    </citation>
    <scope>NUCLEOTIDE SEQUENCE [LARGE SCALE GENOMIC DNA]</scope>
    <source>
        <strain evidence="4">ATCC 49208 / DSM 771 / VKM B-1644</strain>
    </source>
</reference>
<dbReference type="Proteomes" id="UP000002217">
    <property type="component" value="Chromosome"/>
</dbReference>
<dbReference type="InterPro" id="IPR052344">
    <property type="entry name" value="Transposase-related"/>
</dbReference>
<feature type="domain" description="Transposase IS66 central" evidence="2">
    <location>
        <begin position="207"/>
        <end position="465"/>
    </location>
</feature>
<evidence type="ECO:0000313" key="3">
    <source>
        <dbReference type="EMBL" id="ACV63058.1"/>
    </source>
</evidence>
<dbReference type="STRING" id="485916.Dtox_2244"/>
<dbReference type="eggNOG" id="COG4974">
    <property type="taxonomic scope" value="Bacteria"/>
</dbReference>
<sequence>MNNLQLSQLTSHTFTLRGTPCSFPDCSFIQQIVLEKENDIIYLTGKIEQLQKYLDSLNEENERLTARINKLNHALFGTSSERVDTPTSKKEDSRKTTGDCDITCNGKTTVITPKKRGGKLGHKGHGRKIPELPEVEALHEIPEDQLLCPCCGLPLKDTCLTEDSYEIDYEVRIVRKKHIRKRAVRVCNCPGQRFVTAPKDPQVIPKSKFSNNFWAYLLIAKYFFQIPLHRLNTMLLMHGLSVSEGTLTGGFKLLLQTLLPLYNLLAEINRSEQHWHVDETSWMSYVPVEDKKGHNWWMWVFVSHKTALFILDEHRSSQVPYAHFGQQANGILNCDRYSAYNKLTNLNGGLIKALCWAHFRRDFIDVGKSLPSLKFWSDEWVEFIGYIYKLNNDRLDAQDDHLSFARAQLKLEFALEDMAQKCTDELKSANLHSLQRKVLESAQKNWDELTTFVHYVHVPMDNNLALSSTLENPQDCMKVA</sequence>
<feature type="coiled-coil region" evidence="1">
    <location>
        <begin position="47"/>
        <end position="74"/>
    </location>
</feature>
<evidence type="ECO:0000256" key="1">
    <source>
        <dbReference type="SAM" id="Coils"/>
    </source>
</evidence>
<organism evidence="3 4">
    <name type="scientific">Desulfofarcimen acetoxidans (strain ATCC 49208 / DSM 771 / KCTC 5769 / VKM B-1644 / 5575)</name>
    <name type="common">Desulfotomaculum acetoxidans</name>
    <dbReference type="NCBI Taxonomy" id="485916"/>
    <lineage>
        <taxon>Bacteria</taxon>
        <taxon>Bacillati</taxon>
        <taxon>Bacillota</taxon>
        <taxon>Clostridia</taxon>
        <taxon>Eubacteriales</taxon>
        <taxon>Peptococcaceae</taxon>
        <taxon>Desulfofarcimen</taxon>
    </lineage>
</organism>
<dbReference type="InterPro" id="IPR004291">
    <property type="entry name" value="Transposase_IS66_central"/>
</dbReference>
<accession>C8VZT0</accession>
<keyword evidence="1" id="KW-0175">Coiled coil</keyword>